<evidence type="ECO:0000256" key="2">
    <source>
        <dbReference type="ARBA" id="ARBA00010052"/>
    </source>
</evidence>
<dbReference type="RefSeq" id="WP_190294275.1">
    <property type="nucleotide sequence ID" value="NZ_JABFCZ010000044.1"/>
</dbReference>
<dbReference type="SUPFAM" id="SSF54060">
    <property type="entry name" value="His-Me finger endonucleases"/>
    <property type="match status" value="1"/>
</dbReference>
<evidence type="ECO:0000256" key="1">
    <source>
        <dbReference type="ARBA" id="ARBA00001946"/>
    </source>
</evidence>
<comment type="cofactor">
    <cofactor evidence="1 10">
        <name>Mg(2+)</name>
        <dbReference type="ChEBI" id="CHEBI:18420"/>
    </cofactor>
</comment>
<keyword evidence="5 10" id="KW-0255">Endonuclease</keyword>
<dbReference type="EMBL" id="JABFCZ010000044">
    <property type="protein sequence ID" value="MBD1549584.1"/>
    <property type="molecule type" value="Genomic_DNA"/>
</dbReference>
<evidence type="ECO:0000256" key="7">
    <source>
        <dbReference type="ARBA" id="ARBA00022842"/>
    </source>
</evidence>
<dbReference type="InterPro" id="IPR044929">
    <property type="entry name" value="DNA/RNA_non-sp_Endonuclease_sf"/>
</dbReference>
<name>A0A926P1K0_9HYPH</name>
<dbReference type="GO" id="GO:0016787">
    <property type="term" value="F:hydrolase activity"/>
    <property type="evidence" value="ECO:0007669"/>
    <property type="project" value="UniProtKB-KW"/>
</dbReference>
<reference evidence="13" key="1">
    <citation type="submission" date="2020-05" db="EMBL/GenBank/DDBJ databases">
        <title>Identification of trans-AT polyketide cluster in two marine bacteria, producers of a novel glutaramide-containing polyketide sesbanimide D and analogs.</title>
        <authorList>
            <person name="Kacar D."/>
            <person name="Rodriguez P."/>
            <person name="Canedo L."/>
            <person name="Gonzalez E."/>
            <person name="Galan B."/>
            <person name="De La Calle F."/>
            <person name="Garcia J.L."/>
        </authorList>
    </citation>
    <scope>NUCLEOTIDE SEQUENCE</scope>
    <source>
        <strain evidence="13">PHM038</strain>
    </source>
</reference>
<dbReference type="Pfam" id="PF01223">
    <property type="entry name" value="Endonuclease_NS"/>
    <property type="match status" value="1"/>
</dbReference>
<dbReference type="PANTHER" id="PTHR13966">
    <property type="entry name" value="ENDONUCLEASE RELATED"/>
    <property type="match status" value="1"/>
</dbReference>
<comment type="similarity">
    <text evidence="2 10">Belongs to the DNA/RNA non-specific endonuclease family.</text>
</comment>
<evidence type="ECO:0000313" key="14">
    <source>
        <dbReference type="Proteomes" id="UP000598467"/>
    </source>
</evidence>
<evidence type="ECO:0000256" key="8">
    <source>
        <dbReference type="PIRSR" id="PIRSR640255-1"/>
    </source>
</evidence>
<feature type="binding site" evidence="9">
    <location>
        <position position="121"/>
    </location>
    <ligand>
        <name>Mg(2+)</name>
        <dbReference type="ChEBI" id="CHEBI:18420"/>
        <note>catalytic</note>
    </ligand>
</feature>
<dbReference type="InterPro" id="IPR018524">
    <property type="entry name" value="DNA/RNA_endonuclease_AS"/>
</dbReference>
<dbReference type="InterPro" id="IPR044925">
    <property type="entry name" value="His-Me_finger_sf"/>
</dbReference>
<dbReference type="GO" id="GO:0046872">
    <property type="term" value="F:metal ion binding"/>
    <property type="evidence" value="ECO:0007669"/>
    <property type="project" value="UniProtKB-KW"/>
</dbReference>
<keyword evidence="3 10" id="KW-0540">Nuclease</keyword>
<evidence type="ECO:0000256" key="10">
    <source>
        <dbReference type="RuleBase" id="RU366055"/>
    </source>
</evidence>
<dbReference type="AlphaFoldDB" id="A0A926P1K0"/>
<dbReference type="Gene3D" id="3.40.570.10">
    <property type="entry name" value="Extracellular Endonuclease, subunit A"/>
    <property type="match status" value="1"/>
</dbReference>
<dbReference type="InterPro" id="IPR040255">
    <property type="entry name" value="Non-specific_endonuclease"/>
</dbReference>
<dbReference type="InterPro" id="IPR020821">
    <property type="entry name" value="ENPP1-3/EXOG-like_nuc-like"/>
</dbReference>
<keyword evidence="7" id="KW-0460">Magnesium</keyword>
<evidence type="ECO:0000256" key="3">
    <source>
        <dbReference type="ARBA" id="ARBA00022722"/>
    </source>
</evidence>
<protein>
    <recommendedName>
        <fullName evidence="10">Endonuclease</fullName>
        <ecNumber evidence="10">3.1.30.-</ecNumber>
    </recommendedName>
</protein>
<gene>
    <name evidence="13" type="ORF">HK439_25290</name>
</gene>
<dbReference type="InterPro" id="IPR001604">
    <property type="entry name" value="Endo_G_ENPP1-like_dom"/>
</dbReference>
<evidence type="ECO:0000259" key="11">
    <source>
        <dbReference type="SMART" id="SM00477"/>
    </source>
</evidence>
<dbReference type="Proteomes" id="UP000598467">
    <property type="component" value="Unassembled WGS sequence"/>
</dbReference>
<proteinExistence type="inferred from homology"/>
<dbReference type="PANTHER" id="PTHR13966:SF5">
    <property type="entry name" value="ENDONUCLEASE G, MITOCHONDRIAL"/>
    <property type="match status" value="1"/>
</dbReference>
<feature type="active site" description="Proton acceptor" evidence="8">
    <location>
        <position position="90"/>
    </location>
</feature>
<feature type="domain" description="ENPP1-3/EXOG-like endonuclease/phosphodiesterase" evidence="11">
    <location>
        <begin position="24"/>
        <end position="232"/>
    </location>
</feature>
<dbReference type="PROSITE" id="PS01070">
    <property type="entry name" value="NUCLEASE_NON_SPEC"/>
    <property type="match status" value="1"/>
</dbReference>
<sequence length="247" mass="28793">MNDPFQMQPELRYGAPVCDQILTGRYFTVGYSWYFRQAKWALGIINRMAWNVTDLPDVERNNYFRADLRIPRRFRAGLGAYVGSGFDRGHLVPSADQDLVEIQNSETFLLSNMSPQHPDLNRRIWRELEDATRKLDARKDILETYVLTAPVFYFGETINTIGDENEEYGIDVPIPHAFVKSVLAEDVRGRLSLWTFEMKNQRLDGKLEDYLVVTYDAEQLVGGRFWDRISGSDIHEQKKNPIPMWDY</sequence>
<dbReference type="SMART" id="SM00477">
    <property type="entry name" value="NUC"/>
    <property type="match status" value="1"/>
</dbReference>
<evidence type="ECO:0000256" key="9">
    <source>
        <dbReference type="PIRSR" id="PIRSR640255-2"/>
    </source>
</evidence>
<evidence type="ECO:0000256" key="5">
    <source>
        <dbReference type="ARBA" id="ARBA00022759"/>
    </source>
</evidence>
<dbReference type="EC" id="3.1.30.-" evidence="10"/>
<dbReference type="GO" id="GO:0004519">
    <property type="term" value="F:endonuclease activity"/>
    <property type="evidence" value="ECO:0007669"/>
    <property type="project" value="UniProtKB-UniRule"/>
</dbReference>
<accession>A0A926P1K0</accession>
<dbReference type="GO" id="GO:0003676">
    <property type="term" value="F:nucleic acid binding"/>
    <property type="evidence" value="ECO:0007669"/>
    <property type="project" value="InterPro"/>
</dbReference>
<comment type="caution">
    <text evidence="13">The sequence shown here is derived from an EMBL/GenBank/DDBJ whole genome shotgun (WGS) entry which is preliminary data.</text>
</comment>
<feature type="domain" description="DNA/RNA non-specific endonuclease/pyrophosphatase/phosphodiesterase" evidence="12">
    <location>
        <begin position="23"/>
        <end position="232"/>
    </location>
</feature>
<keyword evidence="4 9" id="KW-0479">Metal-binding</keyword>
<evidence type="ECO:0000256" key="4">
    <source>
        <dbReference type="ARBA" id="ARBA00022723"/>
    </source>
</evidence>
<evidence type="ECO:0000259" key="12">
    <source>
        <dbReference type="SMART" id="SM00892"/>
    </source>
</evidence>
<organism evidence="13 14">
    <name type="scientific">Roseibium aggregatum</name>
    <dbReference type="NCBI Taxonomy" id="187304"/>
    <lineage>
        <taxon>Bacteria</taxon>
        <taxon>Pseudomonadati</taxon>
        <taxon>Pseudomonadota</taxon>
        <taxon>Alphaproteobacteria</taxon>
        <taxon>Hyphomicrobiales</taxon>
        <taxon>Stappiaceae</taxon>
        <taxon>Roseibium</taxon>
    </lineage>
</organism>
<dbReference type="SMART" id="SM00892">
    <property type="entry name" value="Endonuclease_NS"/>
    <property type="match status" value="1"/>
</dbReference>
<keyword evidence="6 10" id="KW-0378">Hydrolase</keyword>
<evidence type="ECO:0000313" key="13">
    <source>
        <dbReference type="EMBL" id="MBD1549584.1"/>
    </source>
</evidence>
<evidence type="ECO:0000256" key="6">
    <source>
        <dbReference type="ARBA" id="ARBA00022801"/>
    </source>
</evidence>